<evidence type="ECO:0000313" key="12">
    <source>
        <dbReference type="Proteomes" id="UP000215335"/>
    </source>
</evidence>
<keyword evidence="6" id="KW-1133">Transmembrane helix</keyword>
<proteinExistence type="inferred from homology"/>
<sequence length="436" mass="50165">MKNEKMNEDLAPIPFRILKFCGWWRPLNLSTWSRAVYSCFTVVMLTLLVTITLTVLIGVTQMSATDDLFADNVFLMFALINSVFKATNVLLSRRRFIKMLEIVQDTRWRDLRNDEEIEIQDRYRKTIRKISVYFTTAVFIAIVLRVVAPLLDLSDEIKLPVDAYCPCDIRHSSCYWTLYWHQAFGTGVATLTHAAKDCLISALLLQTCAQLEILKNRLLSIADTCVVAGNKTGAADRVEKLEQKLIGECVRDHESIFEFAKILNDSLNVMLFGQIAVTIPNLCLSIYLLSTQKIASMDFMMTTQFFSAVVIELFFFCWYGNEVTLNSLDVENAISEMNWTLLSTRSKKDLLMMMVRTSRPILFRVGPIMNMNIDSFLSVSLNMRTFSTNLGEFVSYMIVLSDHENILFCLQRFAVYWRLANVYKMIIKDKVLVLKK</sequence>
<dbReference type="Proteomes" id="UP000215335">
    <property type="component" value="Unassembled WGS sequence"/>
</dbReference>
<keyword evidence="2" id="KW-1003">Cell membrane</keyword>
<comment type="caution">
    <text evidence="11">The sequence shown here is derived from an EMBL/GenBank/DDBJ whole genome shotgun (WGS) entry which is preliminary data.</text>
</comment>
<keyword evidence="9 10" id="KW-0807">Transducer</keyword>
<evidence type="ECO:0000256" key="6">
    <source>
        <dbReference type="ARBA" id="ARBA00022989"/>
    </source>
</evidence>
<evidence type="ECO:0000256" key="5">
    <source>
        <dbReference type="ARBA" id="ARBA00022725"/>
    </source>
</evidence>
<keyword evidence="3 10" id="KW-0716">Sensory transduction</keyword>
<evidence type="ECO:0000256" key="3">
    <source>
        <dbReference type="ARBA" id="ARBA00022606"/>
    </source>
</evidence>
<dbReference type="GO" id="GO:0005549">
    <property type="term" value="F:odorant binding"/>
    <property type="evidence" value="ECO:0007669"/>
    <property type="project" value="InterPro"/>
</dbReference>
<evidence type="ECO:0000256" key="10">
    <source>
        <dbReference type="RuleBase" id="RU351113"/>
    </source>
</evidence>
<evidence type="ECO:0000256" key="9">
    <source>
        <dbReference type="ARBA" id="ARBA00023224"/>
    </source>
</evidence>
<comment type="similarity">
    <text evidence="10">Belongs to the insect chemoreceptor superfamily. Heteromeric odorant receptor channel (TC 1.A.69) family.</text>
</comment>
<dbReference type="InterPro" id="IPR004117">
    <property type="entry name" value="7tm6_olfct_rcpt"/>
</dbReference>
<dbReference type="PANTHER" id="PTHR21137:SF35">
    <property type="entry name" value="ODORANT RECEPTOR 19A-RELATED"/>
    <property type="match status" value="1"/>
</dbReference>
<comment type="subcellular location">
    <subcellularLocation>
        <location evidence="1 10">Cell membrane</location>
        <topology evidence="1 10">Multi-pass membrane protein</topology>
    </subcellularLocation>
</comment>
<keyword evidence="7" id="KW-0472">Membrane</keyword>
<dbReference type="GO" id="GO:0004984">
    <property type="term" value="F:olfactory receptor activity"/>
    <property type="evidence" value="ECO:0007669"/>
    <property type="project" value="InterPro"/>
</dbReference>
<dbReference type="AlphaFoldDB" id="A0A232F526"/>
<evidence type="ECO:0000256" key="7">
    <source>
        <dbReference type="ARBA" id="ARBA00023136"/>
    </source>
</evidence>
<protein>
    <recommendedName>
        <fullName evidence="10">Odorant receptor</fullName>
    </recommendedName>
</protein>
<dbReference type="STRING" id="543379.A0A232F526"/>
<dbReference type="Pfam" id="PF02949">
    <property type="entry name" value="7tm_6"/>
    <property type="match status" value="1"/>
</dbReference>
<evidence type="ECO:0000256" key="8">
    <source>
        <dbReference type="ARBA" id="ARBA00023170"/>
    </source>
</evidence>
<evidence type="ECO:0000313" key="11">
    <source>
        <dbReference type="EMBL" id="OXU25580.1"/>
    </source>
</evidence>
<dbReference type="GO" id="GO:0005886">
    <property type="term" value="C:plasma membrane"/>
    <property type="evidence" value="ECO:0007669"/>
    <property type="project" value="UniProtKB-SubCell"/>
</dbReference>
<keyword evidence="12" id="KW-1185">Reference proteome</keyword>
<keyword evidence="5 10" id="KW-0552">Olfaction</keyword>
<keyword evidence="4" id="KW-0812">Transmembrane</keyword>
<dbReference type="OrthoDB" id="6597368at2759"/>
<dbReference type="PANTHER" id="PTHR21137">
    <property type="entry name" value="ODORANT RECEPTOR"/>
    <property type="match status" value="1"/>
</dbReference>
<keyword evidence="8 10" id="KW-0675">Receptor</keyword>
<accession>A0A232F526</accession>
<dbReference type="GO" id="GO:0007165">
    <property type="term" value="P:signal transduction"/>
    <property type="evidence" value="ECO:0007669"/>
    <property type="project" value="UniProtKB-KW"/>
</dbReference>
<evidence type="ECO:0000256" key="1">
    <source>
        <dbReference type="ARBA" id="ARBA00004651"/>
    </source>
</evidence>
<dbReference type="EMBL" id="NNAY01000992">
    <property type="protein sequence ID" value="OXU25580.1"/>
    <property type="molecule type" value="Genomic_DNA"/>
</dbReference>
<evidence type="ECO:0000256" key="4">
    <source>
        <dbReference type="ARBA" id="ARBA00022692"/>
    </source>
</evidence>
<organism evidence="11 12">
    <name type="scientific">Trichomalopsis sarcophagae</name>
    <dbReference type="NCBI Taxonomy" id="543379"/>
    <lineage>
        <taxon>Eukaryota</taxon>
        <taxon>Metazoa</taxon>
        <taxon>Ecdysozoa</taxon>
        <taxon>Arthropoda</taxon>
        <taxon>Hexapoda</taxon>
        <taxon>Insecta</taxon>
        <taxon>Pterygota</taxon>
        <taxon>Neoptera</taxon>
        <taxon>Endopterygota</taxon>
        <taxon>Hymenoptera</taxon>
        <taxon>Apocrita</taxon>
        <taxon>Proctotrupomorpha</taxon>
        <taxon>Chalcidoidea</taxon>
        <taxon>Pteromalidae</taxon>
        <taxon>Pteromalinae</taxon>
        <taxon>Trichomalopsis</taxon>
    </lineage>
</organism>
<gene>
    <name evidence="11" type="ORF">TSAR_001223</name>
</gene>
<evidence type="ECO:0000256" key="2">
    <source>
        <dbReference type="ARBA" id="ARBA00022475"/>
    </source>
</evidence>
<name>A0A232F526_9HYME</name>
<reference evidence="11 12" key="1">
    <citation type="journal article" date="2017" name="Curr. Biol.">
        <title>The Evolution of Venom by Co-option of Single-Copy Genes.</title>
        <authorList>
            <person name="Martinson E.O."/>
            <person name="Mrinalini"/>
            <person name="Kelkar Y.D."/>
            <person name="Chang C.H."/>
            <person name="Werren J.H."/>
        </authorList>
    </citation>
    <scope>NUCLEOTIDE SEQUENCE [LARGE SCALE GENOMIC DNA]</scope>
    <source>
        <strain evidence="11 12">Alberta</strain>
        <tissue evidence="11">Whole body</tissue>
    </source>
</reference>